<sequence length="149" mass="16634">MIKAVKKSFSLIEILVVTSILSIFFVVTVSVLVVVLRNMKINEHKIYATHYVGQLEDWLRTQKELDWVDFSSRSGTFCFNDETQMTWVGALGSCPAVPASLNPSIYNRRLDLPGCPGSCAQVGATITVSWKELGKDYMVQAKPVFSLLE</sequence>
<dbReference type="EMBL" id="MFZI01000012">
    <property type="protein sequence ID" value="OGK21803.1"/>
    <property type="molecule type" value="Genomic_DNA"/>
</dbReference>
<organism evidence="2 3">
    <name type="scientific">Candidatus Roizmanbacteria bacterium RIFCSPHIGHO2_01_FULL_39_8</name>
    <dbReference type="NCBI Taxonomy" id="1802033"/>
    <lineage>
        <taxon>Bacteria</taxon>
        <taxon>Candidatus Roizmaniibacteriota</taxon>
    </lineage>
</organism>
<keyword evidence="1" id="KW-1133">Transmembrane helix</keyword>
<evidence type="ECO:0008006" key="4">
    <source>
        <dbReference type="Google" id="ProtNLM"/>
    </source>
</evidence>
<proteinExistence type="predicted"/>
<protein>
    <recommendedName>
        <fullName evidence="4">Prepilin-type N-terminal cleavage/methylation domain-containing protein</fullName>
    </recommendedName>
</protein>
<keyword evidence="1" id="KW-0472">Membrane</keyword>
<evidence type="ECO:0000256" key="1">
    <source>
        <dbReference type="SAM" id="Phobius"/>
    </source>
</evidence>
<evidence type="ECO:0000313" key="2">
    <source>
        <dbReference type="EMBL" id="OGK21803.1"/>
    </source>
</evidence>
<reference evidence="2 3" key="1">
    <citation type="journal article" date="2016" name="Nat. Commun.">
        <title>Thousands of microbial genomes shed light on interconnected biogeochemical processes in an aquifer system.</title>
        <authorList>
            <person name="Anantharaman K."/>
            <person name="Brown C.T."/>
            <person name="Hug L.A."/>
            <person name="Sharon I."/>
            <person name="Castelle C.J."/>
            <person name="Probst A.J."/>
            <person name="Thomas B.C."/>
            <person name="Singh A."/>
            <person name="Wilkins M.J."/>
            <person name="Karaoz U."/>
            <person name="Brodie E.L."/>
            <person name="Williams K.H."/>
            <person name="Hubbard S.S."/>
            <person name="Banfield J.F."/>
        </authorList>
    </citation>
    <scope>NUCLEOTIDE SEQUENCE [LARGE SCALE GENOMIC DNA]</scope>
</reference>
<accession>A0A1F7GSG8</accession>
<feature type="transmembrane region" description="Helical" evidence="1">
    <location>
        <begin position="12"/>
        <end position="36"/>
    </location>
</feature>
<name>A0A1F7GSG8_9BACT</name>
<dbReference type="AlphaFoldDB" id="A0A1F7GSG8"/>
<evidence type="ECO:0000313" key="3">
    <source>
        <dbReference type="Proteomes" id="UP000177026"/>
    </source>
</evidence>
<dbReference type="Proteomes" id="UP000177026">
    <property type="component" value="Unassembled WGS sequence"/>
</dbReference>
<comment type="caution">
    <text evidence="2">The sequence shown here is derived from an EMBL/GenBank/DDBJ whole genome shotgun (WGS) entry which is preliminary data.</text>
</comment>
<gene>
    <name evidence="2" type="ORF">A2866_03515</name>
</gene>
<keyword evidence="1" id="KW-0812">Transmembrane</keyword>